<evidence type="ECO:0000256" key="7">
    <source>
        <dbReference type="ARBA" id="ARBA00022833"/>
    </source>
</evidence>
<dbReference type="GO" id="GO:0061630">
    <property type="term" value="F:ubiquitin protein ligase activity"/>
    <property type="evidence" value="ECO:0007669"/>
    <property type="project" value="UniProtKB-EC"/>
</dbReference>
<dbReference type="InterPro" id="IPR013083">
    <property type="entry name" value="Znf_RING/FYVE/PHD"/>
</dbReference>
<keyword evidence="5" id="KW-0479">Metal-binding</keyword>
<dbReference type="GO" id="GO:0000151">
    <property type="term" value="C:ubiquitin ligase complex"/>
    <property type="evidence" value="ECO:0007669"/>
    <property type="project" value="InterPro"/>
</dbReference>
<feature type="domain" description="RING-type" evidence="10">
    <location>
        <begin position="121"/>
        <end position="161"/>
    </location>
</feature>
<dbReference type="Pfam" id="PF13923">
    <property type="entry name" value="zf-C3HC4_2"/>
    <property type="match status" value="1"/>
</dbReference>
<feature type="compositionally biased region" description="Polar residues" evidence="9">
    <location>
        <begin position="92"/>
        <end position="102"/>
    </location>
</feature>
<dbReference type="GO" id="GO:0003682">
    <property type="term" value="F:chromatin binding"/>
    <property type="evidence" value="ECO:0007669"/>
    <property type="project" value="TreeGrafter"/>
</dbReference>
<dbReference type="PANTHER" id="PTHR46076:SF3">
    <property type="entry name" value="E3 UBIQUITIN-PROTEIN LIGASE RING1"/>
    <property type="match status" value="1"/>
</dbReference>
<dbReference type="InterPro" id="IPR043540">
    <property type="entry name" value="RING1/RING2"/>
</dbReference>
<dbReference type="PROSITE" id="PS50089">
    <property type="entry name" value="ZF_RING_2"/>
    <property type="match status" value="1"/>
</dbReference>
<name>A0AAD3HB75_9STRA</name>
<protein>
    <recommendedName>
        <fullName evidence="3">RING-type E3 ubiquitin transferase</fullName>
        <ecNumber evidence="3">2.3.2.27</ecNumber>
    </recommendedName>
</protein>
<evidence type="ECO:0000256" key="9">
    <source>
        <dbReference type="SAM" id="MobiDB-lite"/>
    </source>
</evidence>
<keyword evidence="4" id="KW-0808">Transferase</keyword>
<reference evidence="11 12" key="1">
    <citation type="journal article" date="2021" name="Sci. Rep.">
        <title>The genome of the diatom Chaetoceros tenuissimus carries an ancient integrated fragment of an extant virus.</title>
        <authorList>
            <person name="Hongo Y."/>
            <person name="Kimura K."/>
            <person name="Takaki Y."/>
            <person name="Yoshida Y."/>
            <person name="Baba S."/>
            <person name="Kobayashi G."/>
            <person name="Nagasaki K."/>
            <person name="Hano T."/>
            <person name="Tomaru Y."/>
        </authorList>
    </citation>
    <scope>NUCLEOTIDE SEQUENCE [LARGE SCALE GENOMIC DNA]</scope>
    <source>
        <strain evidence="11 12">NIES-3715</strain>
    </source>
</reference>
<dbReference type="SMART" id="SM00184">
    <property type="entry name" value="RING"/>
    <property type="match status" value="1"/>
</dbReference>
<keyword evidence="6 8" id="KW-0863">Zinc-finger</keyword>
<evidence type="ECO:0000256" key="5">
    <source>
        <dbReference type="ARBA" id="ARBA00022723"/>
    </source>
</evidence>
<dbReference type="PROSITE" id="PS00518">
    <property type="entry name" value="ZF_RING_1"/>
    <property type="match status" value="1"/>
</dbReference>
<evidence type="ECO:0000256" key="4">
    <source>
        <dbReference type="ARBA" id="ARBA00022679"/>
    </source>
</evidence>
<evidence type="ECO:0000259" key="10">
    <source>
        <dbReference type="PROSITE" id="PS50089"/>
    </source>
</evidence>
<sequence length="186" mass="20832">MYISMDTIQNNNNRELAEAIAVAVENALPGDDEDIEDETFVLEANDGPNVDEAALNLKRGNQQHEENLNSDETGTEEESSERKRARRELPTGNDSDVLSNNSPEISQEAGKLASLKELLKCPICIETLKDPCIIPECTHRFCHECIKEALDKSGNECPFCRGRVTSKRSLRKDELVANLIREMNED</sequence>
<evidence type="ECO:0000256" key="3">
    <source>
        <dbReference type="ARBA" id="ARBA00012483"/>
    </source>
</evidence>
<dbReference type="EC" id="2.3.2.27" evidence="3"/>
<evidence type="ECO:0000256" key="8">
    <source>
        <dbReference type="PROSITE-ProRule" id="PRU00175"/>
    </source>
</evidence>
<comment type="catalytic activity">
    <reaction evidence="1">
        <text>S-ubiquitinyl-[E2 ubiquitin-conjugating enzyme]-L-cysteine + [acceptor protein]-L-lysine = [E2 ubiquitin-conjugating enzyme]-L-cysteine + N(6)-ubiquitinyl-[acceptor protein]-L-lysine.</text>
        <dbReference type="EC" id="2.3.2.27"/>
    </reaction>
</comment>
<evidence type="ECO:0000256" key="6">
    <source>
        <dbReference type="ARBA" id="ARBA00022771"/>
    </source>
</evidence>
<feature type="region of interest" description="Disordered" evidence="9">
    <location>
        <begin position="59"/>
        <end position="102"/>
    </location>
</feature>
<organism evidence="11 12">
    <name type="scientific">Chaetoceros tenuissimus</name>
    <dbReference type="NCBI Taxonomy" id="426638"/>
    <lineage>
        <taxon>Eukaryota</taxon>
        <taxon>Sar</taxon>
        <taxon>Stramenopiles</taxon>
        <taxon>Ochrophyta</taxon>
        <taxon>Bacillariophyta</taxon>
        <taxon>Coscinodiscophyceae</taxon>
        <taxon>Chaetocerotophycidae</taxon>
        <taxon>Chaetocerotales</taxon>
        <taxon>Chaetocerotaceae</taxon>
        <taxon>Chaetoceros</taxon>
    </lineage>
</organism>
<dbReference type="AlphaFoldDB" id="A0AAD3HB75"/>
<accession>A0AAD3HB75</accession>
<dbReference type="InterPro" id="IPR001841">
    <property type="entry name" value="Znf_RING"/>
</dbReference>
<keyword evidence="12" id="KW-1185">Reference proteome</keyword>
<dbReference type="GO" id="GO:0031519">
    <property type="term" value="C:PcG protein complex"/>
    <property type="evidence" value="ECO:0007669"/>
    <property type="project" value="TreeGrafter"/>
</dbReference>
<dbReference type="GO" id="GO:0008270">
    <property type="term" value="F:zinc ion binding"/>
    <property type="evidence" value="ECO:0007669"/>
    <property type="project" value="UniProtKB-KW"/>
</dbReference>
<evidence type="ECO:0000256" key="2">
    <source>
        <dbReference type="ARBA" id="ARBA00004906"/>
    </source>
</evidence>
<keyword evidence="7" id="KW-0862">Zinc</keyword>
<evidence type="ECO:0000313" key="12">
    <source>
        <dbReference type="Proteomes" id="UP001054902"/>
    </source>
</evidence>
<dbReference type="Gene3D" id="3.30.40.10">
    <property type="entry name" value="Zinc/RING finger domain, C3HC4 (zinc finger)"/>
    <property type="match status" value="1"/>
</dbReference>
<evidence type="ECO:0000313" key="11">
    <source>
        <dbReference type="EMBL" id="GFH56703.1"/>
    </source>
</evidence>
<proteinExistence type="predicted"/>
<gene>
    <name evidence="11" type="ORF">CTEN210_13179</name>
</gene>
<dbReference type="SUPFAM" id="SSF57850">
    <property type="entry name" value="RING/U-box"/>
    <property type="match status" value="1"/>
</dbReference>
<dbReference type="InterPro" id="IPR017907">
    <property type="entry name" value="Znf_RING_CS"/>
</dbReference>
<dbReference type="PANTHER" id="PTHR46076">
    <property type="entry name" value="E3 UBIQUITIN-PROTEIN LIGASE RING1 / RING 2 FAMILY MEMBER"/>
    <property type="match status" value="1"/>
</dbReference>
<comment type="pathway">
    <text evidence="2">Protein modification; protein ubiquitination.</text>
</comment>
<dbReference type="EMBL" id="BLLK01000055">
    <property type="protein sequence ID" value="GFH56703.1"/>
    <property type="molecule type" value="Genomic_DNA"/>
</dbReference>
<comment type="caution">
    <text evidence="11">The sequence shown here is derived from an EMBL/GenBank/DDBJ whole genome shotgun (WGS) entry which is preliminary data.</text>
</comment>
<evidence type="ECO:0000256" key="1">
    <source>
        <dbReference type="ARBA" id="ARBA00000900"/>
    </source>
</evidence>
<dbReference type="Proteomes" id="UP001054902">
    <property type="component" value="Unassembled WGS sequence"/>
</dbReference>